<proteinExistence type="predicted"/>
<reference evidence="1 2" key="1">
    <citation type="submission" date="2019-07" db="EMBL/GenBank/DDBJ databases">
        <title>Genomics analysis of Aphanomyces spp. identifies a new class of oomycete effector associated with host adaptation.</title>
        <authorList>
            <person name="Gaulin E."/>
        </authorList>
    </citation>
    <scope>NUCLEOTIDE SEQUENCE [LARGE SCALE GENOMIC DNA]</scope>
    <source>
        <strain evidence="1 2">ATCC 201684</strain>
    </source>
</reference>
<gene>
    <name evidence="1" type="ORF">Ae201684_010248</name>
</gene>
<comment type="caution">
    <text evidence="1">The sequence shown here is derived from an EMBL/GenBank/DDBJ whole genome shotgun (WGS) entry which is preliminary data.</text>
</comment>
<protein>
    <submittedName>
        <fullName evidence="1">Uncharacterized protein</fullName>
    </submittedName>
</protein>
<dbReference type="EMBL" id="VJMJ01000129">
    <property type="protein sequence ID" value="KAF0732717.1"/>
    <property type="molecule type" value="Genomic_DNA"/>
</dbReference>
<dbReference type="AlphaFoldDB" id="A0A6G0WYX3"/>
<evidence type="ECO:0000313" key="2">
    <source>
        <dbReference type="Proteomes" id="UP000481153"/>
    </source>
</evidence>
<evidence type="ECO:0000313" key="1">
    <source>
        <dbReference type="EMBL" id="KAF0732717.1"/>
    </source>
</evidence>
<sequence length="225" mass="24594">MNKLLTSFAAKGVVHAHINVEESYDAKYKQCMDLLRAYLPGDTDSTRSLELSDLILSIEAAQLFDPLVEILCMLHPTDMTTLAESICKFHLSDSPLQARVHTLEALLYVLALFICGYDPKSKSVHVVGLKAISPTCNVLRRTLSVLQSDDGSEVPFLLPDDNRSHSLSRLLKAISMGGAVSVGNLILEVAQSAEALCDHSACVQPSYRHFTSEKELKPKLSPLSG</sequence>
<dbReference type="Proteomes" id="UP000481153">
    <property type="component" value="Unassembled WGS sequence"/>
</dbReference>
<keyword evidence="2" id="KW-1185">Reference proteome</keyword>
<accession>A0A6G0WYX3</accession>
<dbReference type="VEuPathDB" id="FungiDB:AeMF1_010276"/>
<name>A0A6G0WYX3_9STRA</name>
<organism evidence="1 2">
    <name type="scientific">Aphanomyces euteiches</name>
    <dbReference type="NCBI Taxonomy" id="100861"/>
    <lineage>
        <taxon>Eukaryota</taxon>
        <taxon>Sar</taxon>
        <taxon>Stramenopiles</taxon>
        <taxon>Oomycota</taxon>
        <taxon>Saprolegniomycetes</taxon>
        <taxon>Saprolegniales</taxon>
        <taxon>Verrucalvaceae</taxon>
        <taxon>Aphanomyces</taxon>
    </lineage>
</organism>